<proteinExistence type="predicted"/>
<gene>
    <name evidence="1" type="ORF">QAD02_010179</name>
</gene>
<keyword evidence="2" id="KW-1185">Reference proteome</keyword>
<reference evidence="1" key="1">
    <citation type="submission" date="2023-04" db="EMBL/GenBank/DDBJ databases">
        <title>A chromosome-level genome assembly of the parasitoid wasp Eretmocerus hayati.</title>
        <authorList>
            <person name="Zhong Y."/>
            <person name="Liu S."/>
            <person name="Liu Y."/>
        </authorList>
    </citation>
    <scope>NUCLEOTIDE SEQUENCE</scope>
    <source>
        <strain evidence="1">ZJU_SS_LIU_2023</strain>
    </source>
</reference>
<accession>A0ACC2NCS9</accession>
<protein>
    <submittedName>
        <fullName evidence="1">Uncharacterized protein</fullName>
    </submittedName>
</protein>
<feature type="non-terminal residue" evidence="1">
    <location>
        <position position="1"/>
    </location>
</feature>
<dbReference type="EMBL" id="CM056744">
    <property type="protein sequence ID" value="KAJ8668516.1"/>
    <property type="molecule type" value="Genomic_DNA"/>
</dbReference>
<evidence type="ECO:0000313" key="1">
    <source>
        <dbReference type="EMBL" id="KAJ8668516.1"/>
    </source>
</evidence>
<evidence type="ECO:0000313" key="2">
    <source>
        <dbReference type="Proteomes" id="UP001239111"/>
    </source>
</evidence>
<dbReference type="Proteomes" id="UP001239111">
    <property type="component" value="Chromosome 4"/>
</dbReference>
<sequence>SKILANMDFSIDPCQNFYKFVCNGFLKNAVIPDRQGAVTVLDPIRRQMFLELKLILQNEMNQNDTKYMNLTRIFYQSCMDTQSIEEKGLKPLSLLLEYLGGWPLLHEKWNESSFDWKRSMYRNRLLGYGTSHFLTMKARPHPQNKSQLIIASDILPTRLVSYSGEEIDTHLEYMIEVTKLLGGNGDKVTKDLNETLSFERSLYNISAPDSEMKYKSTDILYDLRTIRELSEKHPSIPWLEYINTLLAPVASKTEDDFVTIEHPNIKKLEELLEKTPKRVQANYALWRVIYESVNYLNREIRNKKLIALLQLQFIAPQEDRWEECTKEVTANMPFAVGALYSKKSKNRKTKEMVTEMFMNLQDEMEEMIKNANWMDVNTRKAALNKVHSMKSLIMYPDELMDDTKIMDIYKNLELSPDSYLQNKLNCTRLQTDMSFGLLKKPIEGNEWFHIKFPIHADGIYVPDLNQMMIRSGFPLGIMFDTNRPQYMNYGSIGFVIGHEITHGFDPHGSQYGPHGELINWWQNDTKVKFMERARCLINQYGNYIHESSGIHLNGEMTLGENVADNGGIRAAYRAYEKWVQRNGVEPTLPGLNYSPRQMFWISSASFYCKSQNNLTELLDLFQSPHSPAEFRIMGSLSNMPEFARDFHCLKGSRMNPGKRCTVW</sequence>
<organism evidence="1 2">
    <name type="scientific">Eretmocerus hayati</name>
    <dbReference type="NCBI Taxonomy" id="131215"/>
    <lineage>
        <taxon>Eukaryota</taxon>
        <taxon>Metazoa</taxon>
        <taxon>Ecdysozoa</taxon>
        <taxon>Arthropoda</taxon>
        <taxon>Hexapoda</taxon>
        <taxon>Insecta</taxon>
        <taxon>Pterygota</taxon>
        <taxon>Neoptera</taxon>
        <taxon>Endopterygota</taxon>
        <taxon>Hymenoptera</taxon>
        <taxon>Apocrita</taxon>
        <taxon>Proctotrupomorpha</taxon>
        <taxon>Chalcidoidea</taxon>
        <taxon>Aphelinidae</taxon>
        <taxon>Aphelininae</taxon>
        <taxon>Eretmocerus</taxon>
    </lineage>
</organism>
<comment type="caution">
    <text evidence="1">The sequence shown here is derived from an EMBL/GenBank/DDBJ whole genome shotgun (WGS) entry which is preliminary data.</text>
</comment>
<name>A0ACC2NCS9_9HYME</name>